<dbReference type="Gene3D" id="3.30.1360.120">
    <property type="entry name" value="Probable tRNA modification gtpase trme, domain 1"/>
    <property type="match status" value="1"/>
</dbReference>
<dbReference type="RefSeq" id="WP_107663645.1">
    <property type="nucleotide sequence ID" value="NZ_PZKG01000032.1"/>
</dbReference>
<organism evidence="1 2">
    <name type="scientific">Cereibacter changlensis JA139</name>
    <dbReference type="NCBI Taxonomy" id="1188249"/>
    <lineage>
        <taxon>Bacteria</taxon>
        <taxon>Pseudomonadati</taxon>
        <taxon>Pseudomonadota</taxon>
        <taxon>Alphaproteobacteria</taxon>
        <taxon>Rhodobacterales</taxon>
        <taxon>Paracoccaceae</taxon>
        <taxon>Cereibacter</taxon>
    </lineage>
</organism>
<comment type="caution">
    <text evidence="1">The sequence shown here is derived from an EMBL/GenBank/DDBJ whole genome shotgun (WGS) entry which is preliminary data.</text>
</comment>
<dbReference type="EMBL" id="PZKG01000032">
    <property type="protein sequence ID" value="PTE22002.1"/>
    <property type="molecule type" value="Genomic_DNA"/>
</dbReference>
<accession>A0A2T4JVQ6</accession>
<gene>
    <name evidence="1" type="ORF">C5F48_09375</name>
</gene>
<reference evidence="1 2" key="1">
    <citation type="submission" date="2018-03" db="EMBL/GenBank/DDBJ databases">
        <title>Cereibacter changlensis.</title>
        <authorList>
            <person name="Meyer T.E."/>
            <person name="Miller S."/>
            <person name="Lodha T."/>
            <person name="Gandham S."/>
            <person name="Chintalapati S."/>
            <person name="Chintalapati V.R."/>
        </authorList>
    </citation>
    <scope>NUCLEOTIDE SEQUENCE [LARGE SCALE GENOMIC DNA]</scope>
    <source>
        <strain evidence="1 2">JA139</strain>
    </source>
</reference>
<dbReference type="InterPro" id="IPR007375">
    <property type="entry name" value="SoxG"/>
</dbReference>
<dbReference type="Pfam" id="PF04268">
    <property type="entry name" value="SoxG"/>
    <property type="match status" value="1"/>
</dbReference>
<sequence>MSELITPISALGNARYDGFAAIREIGPTGMITLRCKQDVAALPGALQACMGLGLPEKRRILTEGQRSIGWMGPDELLLILPYAEVAAMIAALTEALKGEHVLVVDVSDARAMFRIEGERATEVLAKLCPVDLSNLAPGELRRTRAAQVAAALWQDEAGFTLVGFRSVAGYLMGLLTHSAMPGSELFPA</sequence>
<evidence type="ECO:0000313" key="2">
    <source>
        <dbReference type="Proteomes" id="UP000241010"/>
    </source>
</evidence>
<evidence type="ECO:0000313" key="1">
    <source>
        <dbReference type="EMBL" id="PTE22002.1"/>
    </source>
</evidence>
<dbReference type="SUPFAM" id="SSF103025">
    <property type="entry name" value="Folate-binding domain"/>
    <property type="match status" value="1"/>
</dbReference>
<dbReference type="OrthoDB" id="9814782at2"/>
<dbReference type="Proteomes" id="UP000241010">
    <property type="component" value="Unassembled WGS sequence"/>
</dbReference>
<keyword evidence="2" id="KW-1185">Reference proteome</keyword>
<dbReference type="Gene3D" id="3.30.70.1520">
    <property type="entry name" value="Heterotetrameric sarcosine oxidase"/>
    <property type="match status" value="1"/>
</dbReference>
<protein>
    <submittedName>
        <fullName evidence="1">Sarcosine oxidase subunit gamma</fullName>
    </submittedName>
</protein>
<dbReference type="InterPro" id="IPR027266">
    <property type="entry name" value="TrmE/GcvT-like"/>
</dbReference>
<name>A0A2T4JVQ6_9RHOB</name>
<proteinExistence type="predicted"/>
<dbReference type="AlphaFoldDB" id="A0A2T4JVQ6"/>